<dbReference type="Proteomes" id="UP001066276">
    <property type="component" value="Chromosome 5"/>
</dbReference>
<dbReference type="AlphaFoldDB" id="A0AAV7RYT3"/>
<dbReference type="EMBL" id="JANPWB010000009">
    <property type="protein sequence ID" value="KAJ1157651.1"/>
    <property type="molecule type" value="Genomic_DNA"/>
</dbReference>
<sequence>MSLKAVRPDLVASTSSGALKLRIAQAGARGLEATPGLLLKGRSPVTRPAFGKEACVALGDADSLMCSLALQYFMGHIGSECTDGAALLDKVTHSG</sequence>
<keyword evidence="2" id="KW-1185">Reference proteome</keyword>
<accession>A0AAV7RYT3</accession>
<organism evidence="1 2">
    <name type="scientific">Pleurodeles waltl</name>
    <name type="common">Iberian ribbed newt</name>
    <dbReference type="NCBI Taxonomy" id="8319"/>
    <lineage>
        <taxon>Eukaryota</taxon>
        <taxon>Metazoa</taxon>
        <taxon>Chordata</taxon>
        <taxon>Craniata</taxon>
        <taxon>Vertebrata</taxon>
        <taxon>Euteleostomi</taxon>
        <taxon>Amphibia</taxon>
        <taxon>Batrachia</taxon>
        <taxon>Caudata</taxon>
        <taxon>Salamandroidea</taxon>
        <taxon>Salamandridae</taxon>
        <taxon>Pleurodelinae</taxon>
        <taxon>Pleurodeles</taxon>
    </lineage>
</organism>
<proteinExistence type="predicted"/>
<gene>
    <name evidence="1" type="ORF">NDU88_010355</name>
</gene>
<reference evidence="1" key="1">
    <citation type="journal article" date="2022" name="bioRxiv">
        <title>Sequencing and chromosome-scale assembly of the giantPleurodeles waltlgenome.</title>
        <authorList>
            <person name="Brown T."/>
            <person name="Elewa A."/>
            <person name="Iarovenko S."/>
            <person name="Subramanian E."/>
            <person name="Araus A.J."/>
            <person name="Petzold A."/>
            <person name="Susuki M."/>
            <person name="Suzuki K.-i.T."/>
            <person name="Hayashi T."/>
            <person name="Toyoda A."/>
            <person name="Oliveira C."/>
            <person name="Osipova E."/>
            <person name="Leigh N.D."/>
            <person name="Simon A."/>
            <person name="Yun M.H."/>
        </authorList>
    </citation>
    <scope>NUCLEOTIDE SEQUENCE</scope>
    <source>
        <strain evidence="1">20211129_DDA</strain>
        <tissue evidence="1">Liver</tissue>
    </source>
</reference>
<evidence type="ECO:0000313" key="2">
    <source>
        <dbReference type="Proteomes" id="UP001066276"/>
    </source>
</evidence>
<evidence type="ECO:0000313" key="1">
    <source>
        <dbReference type="EMBL" id="KAJ1157651.1"/>
    </source>
</evidence>
<name>A0AAV7RYT3_PLEWA</name>
<protein>
    <submittedName>
        <fullName evidence="1">Uncharacterized protein</fullName>
    </submittedName>
</protein>
<comment type="caution">
    <text evidence="1">The sequence shown here is derived from an EMBL/GenBank/DDBJ whole genome shotgun (WGS) entry which is preliminary data.</text>
</comment>